<dbReference type="Pfam" id="PF00135">
    <property type="entry name" value="COesterase"/>
    <property type="match status" value="1"/>
</dbReference>
<dbReference type="PANTHER" id="PTHR43918">
    <property type="entry name" value="ACETYLCHOLINESTERASE"/>
    <property type="match status" value="1"/>
</dbReference>
<keyword evidence="6" id="KW-1185">Reference proteome</keyword>
<keyword evidence="2" id="KW-0719">Serine esterase</keyword>
<evidence type="ECO:0000256" key="4">
    <source>
        <dbReference type="ARBA" id="ARBA00023180"/>
    </source>
</evidence>
<evidence type="ECO:0000313" key="7">
    <source>
        <dbReference type="RefSeq" id="XP_013794815.1"/>
    </source>
</evidence>
<dbReference type="RefSeq" id="XP_013794815.1">
    <property type="nucleotide sequence ID" value="XM_013939361.1"/>
</dbReference>
<feature type="domain" description="Carboxylesterase type B" evidence="5">
    <location>
        <begin position="5"/>
        <end position="479"/>
    </location>
</feature>
<dbReference type="InterPro" id="IPR050654">
    <property type="entry name" value="AChE-related_enzymes"/>
</dbReference>
<dbReference type="Gene3D" id="3.40.50.1820">
    <property type="entry name" value="alpha/beta hydrolase"/>
    <property type="match status" value="1"/>
</dbReference>
<evidence type="ECO:0000313" key="6">
    <source>
        <dbReference type="Proteomes" id="UP000694941"/>
    </source>
</evidence>
<reference evidence="7" key="1">
    <citation type="submission" date="2025-08" db="UniProtKB">
        <authorList>
            <consortium name="RefSeq"/>
        </authorList>
    </citation>
    <scope>IDENTIFICATION</scope>
    <source>
        <tissue evidence="7">Muscle</tissue>
    </source>
</reference>
<keyword evidence="3" id="KW-0378">Hydrolase</keyword>
<name>A0ABM1C5Z6_LIMPO</name>
<dbReference type="SUPFAM" id="SSF53474">
    <property type="entry name" value="alpha/beta-Hydrolases"/>
    <property type="match status" value="1"/>
</dbReference>
<dbReference type="PROSITE" id="PS00941">
    <property type="entry name" value="CARBOXYLESTERASE_B_2"/>
    <property type="match status" value="1"/>
</dbReference>
<dbReference type="InterPro" id="IPR029058">
    <property type="entry name" value="AB_hydrolase_fold"/>
</dbReference>
<keyword evidence="4" id="KW-0325">Glycoprotein</keyword>
<accession>A0ABM1C5Z6</accession>
<evidence type="ECO:0000256" key="2">
    <source>
        <dbReference type="ARBA" id="ARBA00022487"/>
    </source>
</evidence>
<dbReference type="InterPro" id="IPR002018">
    <property type="entry name" value="CarbesteraseB"/>
</dbReference>
<protein>
    <submittedName>
        <fullName evidence="7">Carboxylesterase 5A-like</fullName>
    </submittedName>
</protein>
<gene>
    <name evidence="7" type="primary">LOC106478793</name>
</gene>
<dbReference type="InterPro" id="IPR019819">
    <property type="entry name" value="Carboxylesterase_B_CS"/>
</dbReference>
<comment type="similarity">
    <text evidence="1">Belongs to the type-B carboxylesterase/lipase family.</text>
</comment>
<proteinExistence type="inferred from homology"/>
<evidence type="ECO:0000259" key="5">
    <source>
        <dbReference type="Pfam" id="PF00135"/>
    </source>
</evidence>
<sequence length="479" mass="53049">MIKTTPQVTTTSGKLLGRSVDTPFGPVDQYLGIPYAKAPLGNLRFQPPRPIDKEGAGVTRDASKFGPICLQPPHIKEVISPLLQTSNTGQPLASEDCLTLNIYKPAGKQLDILPVMVWLPGEGFDYADASQFDGTFLATLGKVIVVTINYRVSVFGFLSTLTPEAPGNIGFLDQRLALRWIQENIGQFHGNHNKVTFFGRFTGSMSISAHIVSPLNKGDNQLFHRAILQSGIATGQWIFDRDPLNATQQLAEATDCDFTALDAVVSCMQRIPAETLLTKSFMVPQRWRPIIDGHFLAEDPLSSVSKGQHAAVDVILGINSDEGSLCLLSLFAQKSAFYQKILDGKLTDEDLSYLITSGLKDFVKKTDHSLNQLVAHEYQHFKNTSLRDRYMDFCGNMYIKAQTEEFARQLVKNGNSKVFMYEFNHRPSFSIHPDFIQAAHGDDVLFTFGLVHQLSQVPSEEVNLTKRVIAAFSNFANTG</sequence>
<organism evidence="6 7">
    <name type="scientific">Limulus polyphemus</name>
    <name type="common">Atlantic horseshoe crab</name>
    <dbReference type="NCBI Taxonomy" id="6850"/>
    <lineage>
        <taxon>Eukaryota</taxon>
        <taxon>Metazoa</taxon>
        <taxon>Ecdysozoa</taxon>
        <taxon>Arthropoda</taxon>
        <taxon>Chelicerata</taxon>
        <taxon>Merostomata</taxon>
        <taxon>Xiphosura</taxon>
        <taxon>Limulidae</taxon>
        <taxon>Limulus</taxon>
    </lineage>
</organism>
<dbReference type="Proteomes" id="UP000694941">
    <property type="component" value="Unplaced"/>
</dbReference>
<evidence type="ECO:0000256" key="1">
    <source>
        <dbReference type="ARBA" id="ARBA00005964"/>
    </source>
</evidence>
<dbReference type="PANTHER" id="PTHR43918:SF12">
    <property type="entry name" value="ACETYLCHOLINESTERASE 1"/>
    <property type="match status" value="1"/>
</dbReference>
<dbReference type="GeneID" id="106478793"/>
<evidence type="ECO:0000256" key="3">
    <source>
        <dbReference type="ARBA" id="ARBA00022801"/>
    </source>
</evidence>